<keyword evidence="3" id="KW-1185">Reference proteome</keyword>
<gene>
    <name evidence="2" type="ORF">PoB_001376500</name>
</gene>
<feature type="region of interest" description="Disordered" evidence="1">
    <location>
        <begin position="127"/>
        <end position="149"/>
    </location>
</feature>
<sequence length="149" mass="16960">MKLCLPECLGGKACVGCSDHPIMLGTHDHTGSTRKQDFEIRNLVFRLENPSSIRNRTRTGKVKKELPLDSRKEEEDTDLFIKAGRTRQQIDETDQSRWPKRKFLFFICRRSWALVAHWIGDIPKSLTGTPLSRVKTPPPVPDGGSESMK</sequence>
<evidence type="ECO:0000256" key="1">
    <source>
        <dbReference type="SAM" id="MobiDB-lite"/>
    </source>
</evidence>
<accession>A0AAV3YVL2</accession>
<dbReference type="Proteomes" id="UP000735302">
    <property type="component" value="Unassembled WGS sequence"/>
</dbReference>
<dbReference type="EMBL" id="BLXT01001679">
    <property type="protein sequence ID" value="GFN87259.1"/>
    <property type="molecule type" value="Genomic_DNA"/>
</dbReference>
<evidence type="ECO:0000313" key="2">
    <source>
        <dbReference type="EMBL" id="GFN87259.1"/>
    </source>
</evidence>
<name>A0AAV3YVL2_9GAST</name>
<organism evidence="2 3">
    <name type="scientific">Plakobranchus ocellatus</name>
    <dbReference type="NCBI Taxonomy" id="259542"/>
    <lineage>
        <taxon>Eukaryota</taxon>
        <taxon>Metazoa</taxon>
        <taxon>Spiralia</taxon>
        <taxon>Lophotrochozoa</taxon>
        <taxon>Mollusca</taxon>
        <taxon>Gastropoda</taxon>
        <taxon>Heterobranchia</taxon>
        <taxon>Euthyneura</taxon>
        <taxon>Panpulmonata</taxon>
        <taxon>Sacoglossa</taxon>
        <taxon>Placobranchoidea</taxon>
        <taxon>Plakobranchidae</taxon>
        <taxon>Plakobranchus</taxon>
    </lineage>
</organism>
<reference evidence="2 3" key="1">
    <citation type="journal article" date="2021" name="Elife">
        <title>Chloroplast acquisition without the gene transfer in kleptoplastic sea slugs, Plakobranchus ocellatus.</title>
        <authorList>
            <person name="Maeda T."/>
            <person name="Takahashi S."/>
            <person name="Yoshida T."/>
            <person name="Shimamura S."/>
            <person name="Takaki Y."/>
            <person name="Nagai Y."/>
            <person name="Toyoda A."/>
            <person name="Suzuki Y."/>
            <person name="Arimoto A."/>
            <person name="Ishii H."/>
            <person name="Satoh N."/>
            <person name="Nishiyama T."/>
            <person name="Hasebe M."/>
            <person name="Maruyama T."/>
            <person name="Minagawa J."/>
            <person name="Obokata J."/>
            <person name="Shigenobu S."/>
        </authorList>
    </citation>
    <scope>NUCLEOTIDE SEQUENCE [LARGE SCALE GENOMIC DNA]</scope>
</reference>
<proteinExistence type="predicted"/>
<comment type="caution">
    <text evidence="2">The sequence shown here is derived from an EMBL/GenBank/DDBJ whole genome shotgun (WGS) entry which is preliminary data.</text>
</comment>
<dbReference type="AlphaFoldDB" id="A0AAV3YVL2"/>
<evidence type="ECO:0000313" key="3">
    <source>
        <dbReference type="Proteomes" id="UP000735302"/>
    </source>
</evidence>
<protein>
    <submittedName>
        <fullName evidence="2">Uncharacterized protein</fullName>
    </submittedName>
</protein>